<name>A0ABU1JKF6_9PROT</name>
<dbReference type="Proteomes" id="UP001262410">
    <property type="component" value="Unassembled WGS sequence"/>
</dbReference>
<accession>A0ABU1JKF6</accession>
<evidence type="ECO:0000313" key="1">
    <source>
        <dbReference type="EMBL" id="MDR6289097.1"/>
    </source>
</evidence>
<evidence type="ECO:0000313" key="2">
    <source>
        <dbReference type="Proteomes" id="UP001262410"/>
    </source>
</evidence>
<organism evidence="1 2">
    <name type="scientific">Inquilinus ginsengisoli</name>
    <dbReference type="NCBI Taxonomy" id="363840"/>
    <lineage>
        <taxon>Bacteria</taxon>
        <taxon>Pseudomonadati</taxon>
        <taxon>Pseudomonadota</taxon>
        <taxon>Alphaproteobacteria</taxon>
        <taxon>Rhodospirillales</taxon>
        <taxon>Rhodospirillaceae</taxon>
        <taxon>Inquilinus</taxon>
    </lineage>
</organism>
<comment type="caution">
    <text evidence="1">The sequence shown here is derived from an EMBL/GenBank/DDBJ whole genome shotgun (WGS) entry which is preliminary data.</text>
</comment>
<sequence>MGSTVGASAEIIDGSALFASFDRQSSVPTATGDRITALRATFQAEQLDLGDVQRKLADAELDPPMVVVQADILDIPERFNWKLRGATLVIAARQVRIAGSAMVNLDYRSDDGASLMLFAGEITGALHAIALTPADGPQPVIFTIDAAPATGGVQIRLRADGYPEDVALNPERDLPVPPLEIDQSGVRADVLFGARV</sequence>
<dbReference type="EMBL" id="JAVDPW010000003">
    <property type="protein sequence ID" value="MDR6289097.1"/>
    <property type="molecule type" value="Genomic_DNA"/>
</dbReference>
<proteinExistence type="predicted"/>
<keyword evidence="2" id="KW-1185">Reference proteome</keyword>
<gene>
    <name evidence="1" type="ORF">E9232_001612</name>
</gene>
<reference evidence="1 2" key="1">
    <citation type="submission" date="2023-07" db="EMBL/GenBank/DDBJ databases">
        <title>Sorghum-associated microbial communities from plants grown in Nebraska, USA.</title>
        <authorList>
            <person name="Schachtman D."/>
        </authorList>
    </citation>
    <scope>NUCLEOTIDE SEQUENCE [LARGE SCALE GENOMIC DNA]</scope>
    <source>
        <strain evidence="1 2">584</strain>
    </source>
</reference>
<protein>
    <submittedName>
        <fullName evidence="1">Uncharacterized protein</fullName>
    </submittedName>
</protein>
<dbReference type="RefSeq" id="WP_309793243.1">
    <property type="nucleotide sequence ID" value="NZ_JAVDPW010000003.1"/>
</dbReference>